<keyword evidence="18" id="KW-0812">Transmembrane</keyword>
<dbReference type="PROSITE" id="PS50112">
    <property type="entry name" value="PAS"/>
    <property type="match status" value="1"/>
</dbReference>
<evidence type="ECO:0000256" key="3">
    <source>
        <dbReference type="ARBA" id="ARBA00012438"/>
    </source>
</evidence>
<dbReference type="GO" id="GO:0016020">
    <property type="term" value="C:membrane"/>
    <property type="evidence" value="ECO:0007669"/>
    <property type="project" value="UniProtKB-SubCell"/>
</dbReference>
<dbReference type="AlphaFoldDB" id="A0A1I7LI22"/>
<evidence type="ECO:0000256" key="4">
    <source>
        <dbReference type="ARBA" id="ARBA00022553"/>
    </source>
</evidence>
<feature type="domain" description="Response regulatory" evidence="20">
    <location>
        <begin position="928"/>
        <end position="1045"/>
    </location>
</feature>
<dbReference type="SMART" id="SM00388">
    <property type="entry name" value="HisKA"/>
    <property type="match status" value="1"/>
</dbReference>
<keyword evidence="5" id="KW-0808">Transferase</keyword>
<dbReference type="FunFam" id="3.30.565.10:FF:000010">
    <property type="entry name" value="Sensor histidine kinase RcsC"/>
    <property type="match status" value="1"/>
</dbReference>
<evidence type="ECO:0000256" key="2">
    <source>
        <dbReference type="ARBA" id="ARBA00004370"/>
    </source>
</evidence>
<dbReference type="GO" id="GO:0005524">
    <property type="term" value="F:ATP binding"/>
    <property type="evidence" value="ECO:0007669"/>
    <property type="project" value="UniProtKB-KW"/>
</dbReference>
<evidence type="ECO:0000256" key="5">
    <source>
        <dbReference type="ARBA" id="ARBA00022679"/>
    </source>
</evidence>
<dbReference type="Pfam" id="PF00989">
    <property type="entry name" value="PAS"/>
    <property type="match status" value="1"/>
</dbReference>
<dbReference type="SUPFAM" id="SSF55874">
    <property type="entry name" value="ATPase domain of HSP90 chaperone/DNA topoisomerase II/histidine kinase"/>
    <property type="match status" value="1"/>
</dbReference>
<dbReference type="CDD" id="cd18773">
    <property type="entry name" value="PDC1_HK_sensor"/>
    <property type="match status" value="1"/>
</dbReference>
<evidence type="ECO:0000259" key="21">
    <source>
        <dbReference type="PROSITE" id="PS50112"/>
    </source>
</evidence>
<keyword evidence="24" id="KW-1185">Reference proteome</keyword>
<dbReference type="SMART" id="SM00448">
    <property type="entry name" value="REC"/>
    <property type="match status" value="2"/>
</dbReference>
<dbReference type="PROSITE" id="PS50109">
    <property type="entry name" value="HIS_KIN"/>
    <property type="match status" value="1"/>
</dbReference>
<keyword evidence="7" id="KW-0547">Nucleotide-binding</keyword>
<keyword evidence="4 16" id="KW-0597">Phosphoprotein</keyword>
<dbReference type="GO" id="GO:0000155">
    <property type="term" value="F:phosphorelay sensor kinase activity"/>
    <property type="evidence" value="ECO:0007669"/>
    <property type="project" value="InterPro"/>
</dbReference>
<evidence type="ECO:0000256" key="1">
    <source>
        <dbReference type="ARBA" id="ARBA00000085"/>
    </source>
</evidence>
<evidence type="ECO:0000256" key="12">
    <source>
        <dbReference type="ARBA" id="ARBA00023136"/>
    </source>
</evidence>
<dbReference type="FunFam" id="1.10.287.130:FF:000038">
    <property type="entry name" value="Sensory transduction histidine kinase"/>
    <property type="match status" value="1"/>
</dbReference>
<comment type="function">
    <text evidence="14">Member of the two-component regulatory system BvgS/BvgA. Phosphorylates BvgA via a four-step phosphorelay in response to environmental signals.</text>
</comment>
<dbReference type="SUPFAM" id="SSF55785">
    <property type="entry name" value="PYP-like sensor domain (PAS domain)"/>
    <property type="match status" value="1"/>
</dbReference>
<dbReference type="CDD" id="cd18774">
    <property type="entry name" value="PDC2_HK_sensor"/>
    <property type="match status" value="1"/>
</dbReference>
<evidence type="ECO:0000256" key="15">
    <source>
        <dbReference type="ARBA" id="ARBA00070152"/>
    </source>
</evidence>
<dbReference type="PROSITE" id="PS50113">
    <property type="entry name" value="PAC"/>
    <property type="match status" value="1"/>
</dbReference>
<feature type="transmembrane region" description="Helical" evidence="18">
    <location>
        <begin position="21"/>
        <end position="45"/>
    </location>
</feature>
<gene>
    <name evidence="23" type="ORF">SAMN05216552_102985</name>
</gene>
<proteinExistence type="predicted"/>
<dbReference type="InterPro" id="IPR036097">
    <property type="entry name" value="HisK_dim/P_sf"/>
</dbReference>
<keyword evidence="18" id="KW-1133">Transmembrane helix</keyword>
<evidence type="ECO:0000259" key="22">
    <source>
        <dbReference type="PROSITE" id="PS50113"/>
    </source>
</evidence>
<name>A0A1I7LI22_9BURK</name>
<dbReference type="Gene3D" id="1.10.287.130">
    <property type="match status" value="1"/>
</dbReference>
<dbReference type="InterPro" id="IPR001789">
    <property type="entry name" value="Sig_transdc_resp-reg_receiver"/>
</dbReference>
<organism evidence="23 24">
    <name type="scientific">Pseudoduganella namucuonensis</name>
    <dbReference type="NCBI Taxonomy" id="1035707"/>
    <lineage>
        <taxon>Bacteria</taxon>
        <taxon>Pseudomonadati</taxon>
        <taxon>Pseudomonadota</taxon>
        <taxon>Betaproteobacteria</taxon>
        <taxon>Burkholderiales</taxon>
        <taxon>Oxalobacteraceae</taxon>
        <taxon>Telluria group</taxon>
        <taxon>Pseudoduganella</taxon>
    </lineage>
</organism>
<feature type="coiled-coil region" evidence="17">
    <location>
        <begin position="512"/>
        <end position="539"/>
    </location>
</feature>
<dbReference type="PANTHER" id="PTHR45339:SF3">
    <property type="entry name" value="HISTIDINE KINASE"/>
    <property type="match status" value="1"/>
</dbReference>
<keyword evidence="17" id="KW-0175">Coiled coil</keyword>
<dbReference type="CDD" id="cd00082">
    <property type="entry name" value="HisKA"/>
    <property type="match status" value="1"/>
</dbReference>
<dbReference type="InterPro" id="IPR003594">
    <property type="entry name" value="HATPase_dom"/>
</dbReference>
<dbReference type="CDD" id="cd00130">
    <property type="entry name" value="PAS"/>
    <property type="match status" value="1"/>
</dbReference>
<dbReference type="InterPro" id="IPR013767">
    <property type="entry name" value="PAS_fold"/>
</dbReference>
<evidence type="ECO:0000256" key="10">
    <source>
        <dbReference type="ARBA" id="ARBA00023012"/>
    </source>
</evidence>
<keyword evidence="6" id="KW-0732">Signal</keyword>
<dbReference type="InterPro" id="IPR005467">
    <property type="entry name" value="His_kinase_dom"/>
</dbReference>
<dbReference type="Gene3D" id="3.30.450.20">
    <property type="entry name" value="PAS domain"/>
    <property type="match status" value="2"/>
</dbReference>
<evidence type="ECO:0000256" key="7">
    <source>
        <dbReference type="ARBA" id="ARBA00022741"/>
    </source>
</evidence>
<dbReference type="RefSeq" id="WP_093558354.1">
    <property type="nucleotide sequence ID" value="NZ_FPBO01000029.1"/>
</dbReference>
<dbReference type="NCBIfam" id="TIGR00229">
    <property type="entry name" value="sensory_box"/>
    <property type="match status" value="1"/>
</dbReference>
<feature type="transmembrane region" description="Helical" evidence="18">
    <location>
        <begin position="284"/>
        <end position="310"/>
    </location>
</feature>
<dbReference type="InterPro" id="IPR000700">
    <property type="entry name" value="PAS-assoc_C"/>
</dbReference>
<evidence type="ECO:0000313" key="24">
    <source>
        <dbReference type="Proteomes" id="UP000199391"/>
    </source>
</evidence>
<dbReference type="PANTHER" id="PTHR45339">
    <property type="entry name" value="HYBRID SIGNAL TRANSDUCTION HISTIDINE KINASE J"/>
    <property type="match status" value="1"/>
</dbReference>
<dbReference type="InterPro" id="IPR004358">
    <property type="entry name" value="Sig_transdc_His_kin-like_C"/>
</dbReference>
<dbReference type="InterPro" id="IPR000014">
    <property type="entry name" value="PAS"/>
</dbReference>
<feature type="modified residue" description="4-aspartylphosphate" evidence="16">
    <location>
        <position position="838"/>
    </location>
</feature>
<keyword evidence="10" id="KW-0902">Two-component regulatory system</keyword>
<keyword evidence="12 18" id="KW-0472">Membrane</keyword>
<evidence type="ECO:0000313" key="23">
    <source>
        <dbReference type="EMBL" id="SFV09307.1"/>
    </source>
</evidence>
<dbReference type="Gene3D" id="3.40.50.2300">
    <property type="match status" value="2"/>
</dbReference>
<dbReference type="PROSITE" id="PS50110">
    <property type="entry name" value="RESPONSE_REGULATORY"/>
    <property type="match status" value="2"/>
</dbReference>
<keyword evidence="8" id="KW-0418">Kinase</keyword>
<evidence type="ECO:0000256" key="18">
    <source>
        <dbReference type="SAM" id="Phobius"/>
    </source>
</evidence>
<evidence type="ECO:0000259" key="20">
    <source>
        <dbReference type="PROSITE" id="PS50110"/>
    </source>
</evidence>
<evidence type="ECO:0000256" key="13">
    <source>
        <dbReference type="ARBA" id="ARBA00023306"/>
    </source>
</evidence>
<keyword evidence="13" id="KW-0131">Cell cycle</keyword>
<dbReference type="Pfam" id="PF02518">
    <property type="entry name" value="HATPase_c"/>
    <property type="match status" value="1"/>
</dbReference>
<sequence>MPIRDTPRPSPSRAAPTIRARLSIVVLACALPAAIGYGLVIHHFYDRERTQIQRDTLLTARALAHSVDRDLNTGLVVAQALSTSPHLRRGDLPAFHAQAREMLNDEFPGFNFVLSDRDALQLFNTARAHGAAQPDPGSLERIQRVFDSGRPVVSDLFIGGALGRPVAAVHVPVRIDGRVAYCLSVGFLPERLGRILSQARLPPGHVAAILDGRGVIVARTHLPGQFVGKPGAPALLARMRETGEDIIETTTLEGIQVYSMFSRSAMSGWTVVIGVPRSAVFTELLYSLAWISWTVLALFGAGLAAAWFLARRISAAVRRLADAAVALGTGNAPAAADGATFREAEQAAATLRRVESELLRHRDELENLIAGRTAELEQARDAAQAANLKLRLSERDALDKELRIRTMVDSVGDGIVTIDEHGTIETFNRAASAIFGYPPGEAIGRNIERLMPPSQRPAHQAGMRRYLAGGQAHVIGGGGVEVPGLRRDGTVFPLQLGISAMLIEGRHVFVGVARDITEQKRAERELRGAKEQAEQANRTKSAFVANMSHELRTPMNAVLGMAQLLAGSKLTPEQQRYLDLIRVSGHALLRILNDILDLSKIEAGKVTLAPQRFPLDEVLDAVAAVMGVNSGDKDLEVAIGVEPEVPRLLVGDALRLQQVLVNLTGNAIKFTERGEVALWVACETRGADQAVLRFSVRDTGIGIDEEQQKRLFTPFTQADASTTRRFGGTGLGLAISKGFVEALGGALRMRSAPGQGSEFSFSLPFGLTGADVAPGHPDGIPDRLRLLVVDDNATSRAALEGVVAACHWRCDCVDSGAAALAALADTAPGEPYDLVLADWRMPDMDGLAAMRAMHALPGLEALPVVVMVGAYGRGALAQLPDASAAAALLTKPVTASGLLHAVHEALARRGTRAGGPAPARPVEAIAARVLLVEDNEINQLVAATMLRQAGATVELADNGERAVELLRADPARCDLVLMDVQMPVMDGFTATRLIREELGLELPILAMTAGVMASERAECMACGMDDFLGKPFEADELYGALRRHLPARG</sequence>
<feature type="domain" description="Response regulatory" evidence="20">
    <location>
        <begin position="785"/>
        <end position="906"/>
    </location>
</feature>
<dbReference type="CDD" id="cd16922">
    <property type="entry name" value="HATPase_EvgS-ArcB-TorS-like"/>
    <property type="match status" value="1"/>
</dbReference>
<dbReference type="SMART" id="SM00091">
    <property type="entry name" value="PAS"/>
    <property type="match status" value="1"/>
</dbReference>
<evidence type="ECO:0000259" key="19">
    <source>
        <dbReference type="PROSITE" id="PS50109"/>
    </source>
</evidence>
<keyword evidence="11" id="KW-0843">Virulence</keyword>
<evidence type="ECO:0000256" key="17">
    <source>
        <dbReference type="SAM" id="Coils"/>
    </source>
</evidence>
<reference evidence="24" key="1">
    <citation type="submission" date="2016-10" db="EMBL/GenBank/DDBJ databases">
        <authorList>
            <person name="Varghese N."/>
            <person name="Submissions S."/>
        </authorList>
    </citation>
    <scope>NUCLEOTIDE SEQUENCE [LARGE SCALE GENOMIC DNA]</scope>
    <source>
        <strain evidence="24">CGMCC 1.11014</strain>
    </source>
</reference>
<dbReference type="CDD" id="cd17546">
    <property type="entry name" value="REC_hyHK_CKI1_RcsC-like"/>
    <property type="match status" value="2"/>
</dbReference>
<dbReference type="GO" id="GO:0006355">
    <property type="term" value="P:regulation of DNA-templated transcription"/>
    <property type="evidence" value="ECO:0007669"/>
    <property type="project" value="InterPro"/>
</dbReference>
<dbReference type="EMBL" id="FPBO01000029">
    <property type="protein sequence ID" value="SFV09307.1"/>
    <property type="molecule type" value="Genomic_DNA"/>
</dbReference>
<protein>
    <recommendedName>
        <fullName evidence="15">Virulence sensor protein BvgS</fullName>
        <ecNumber evidence="3">2.7.13.3</ecNumber>
    </recommendedName>
</protein>
<dbReference type="InterPro" id="IPR036890">
    <property type="entry name" value="HATPase_C_sf"/>
</dbReference>
<dbReference type="InterPro" id="IPR003661">
    <property type="entry name" value="HisK_dim/P_dom"/>
</dbReference>
<feature type="domain" description="PAS" evidence="21">
    <location>
        <begin position="400"/>
        <end position="470"/>
    </location>
</feature>
<feature type="modified residue" description="4-aspartylphosphate" evidence="16">
    <location>
        <position position="979"/>
    </location>
</feature>
<evidence type="ECO:0000256" key="9">
    <source>
        <dbReference type="ARBA" id="ARBA00022840"/>
    </source>
</evidence>
<dbReference type="Gene3D" id="3.30.565.10">
    <property type="entry name" value="Histidine kinase-like ATPase, C-terminal domain"/>
    <property type="match status" value="1"/>
</dbReference>
<accession>A0A1I7LI22</accession>
<dbReference type="EC" id="2.7.13.3" evidence="3"/>
<dbReference type="OrthoDB" id="8867144at2"/>
<keyword evidence="9" id="KW-0067">ATP-binding</keyword>
<comment type="catalytic activity">
    <reaction evidence="1">
        <text>ATP + protein L-histidine = ADP + protein N-phospho-L-histidine.</text>
        <dbReference type="EC" id="2.7.13.3"/>
    </reaction>
</comment>
<evidence type="ECO:0000256" key="8">
    <source>
        <dbReference type="ARBA" id="ARBA00022777"/>
    </source>
</evidence>
<dbReference type="SUPFAM" id="SSF52172">
    <property type="entry name" value="CheY-like"/>
    <property type="match status" value="2"/>
</dbReference>
<feature type="domain" description="Histidine kinase" evidence="19">
    <location>
        <begin position="546"/>
        <end position="767"/>
    </location>
</feature>
<dbReference type="STRING" id="1035707.SAMN05216552_102985"/>
<dbReference type="InterPro" id="IPR011006">
    <property type="entry name" value="CheY-like_superfamily"/>
</dbReference>
<feature type="domain" description="PAC" evidence="22">
    <location>
        <begin position="478"/>
        <end position="528"/>
    </location>
</feature>
<dbReference type="PRINTS" id="PR00344">
    <property type="entry name" value="BCTRLSENSOR"/>
</dbReference>
<dbReference type="Proteomes" id="UP000199391">
    <property type="component" value="Unassembled WGS sequence"/>
</dbReference>
<evidence type="ECO:0000256" key="16">
    <source>
        <dbReference type="PROSITE-ProRule" id="PRU00169"/>
    </source>
</evidence>
<evidence type="ECO:0000256" key="6">
    <source>
        <dbReference type="ARBA" id="ARBA00022729"/>
    </source>
</evidence>
<dbReference type="SMART" id="SM00387">
    <property type="entry name" value="HATPase_c"/>
    <property type="match status" value="1"/>
</dbReference>
<evidence type="ECO:0000256" key="11">
    <source>
        <dbReference type="ARBA" id="ARBA00023026"/>
    </source>
</evidence>
<dbReference type="InterPro" id="IPR035965">
    <property type="entry name" value="PAS-like_dom_sf"/>
</dbReference>
<dbReference type="SUPFAM" id="SSF47384">
    <property type="entry name" value="Homodimeric domain of signal transducing histidine kinase"/>
    <property type="match status" value="1"/>
</dbReference>
<evidence type="ECO:0000256" key="14">
    <source>
        <dbReference type="ARBA" id="ARBA00058004"/>
    </source>
</evidence>
<feature type="coiled-coil region" evidence="17">
    <location>
        <begin position="344"/>
        <end position="396"/>
    </location>
</feature>
<dbReference type="Pfam" id="PF00512">
    <property type="entry name" value="HisKA"/>
    <property type="match status" value="1"/>
</dbReference>
<dbReference type="Pfam" id="PF00072">
    <property type="entry name" value="Response_reg"/>
    <property type="match status" value="2"/>
</dbReference>
<comment type="subcellular location">
    <subcellularLocation>
        <location evidence="2">Membrane</location>
    </subcellularLocation>
</comment>